<comment type="caution">
    <text evidence="7">The sequence shown here is derived from an EMBL/GenBank/DDBJ whole genome shotgun (WGS) entry which is preliminary data.</text>
</comment>
<keyword evidence="2" id="KW-0964">Secreted</keyword>
<evidence type="ECO:0000259" key="6">
    <source>
        <dbReference type="Pfam" id="PF15913"/>
    </source>
</evidence>
<dbReference type="Proteomes" id="UP000289886">
    <property type="component" value="Unassembled WGS sequence"/>
</dbReference>
<dbReference type="SUPFAM" id="SSF57184">
    <property type="entry name" value="Growth factor receptor domain"/>
    <property type="match status" value="1"/>
</dbReference>
<dbReference type="InterPro" id="IPR051514">
    <property type="entry name" value="R-spondin"/>
</dbReference>
<evidence type="ECO:0000313" key="8">
    <source>
        <dbReference type="Proteomes" id="UP000289886"/>
    </source>
</evidence>
<name>A0A444UJR4_ACIRT</name>
<evidence type="ECO:0000256" key="4">
    <source>
        <dbReference type="ARBA" id="ARBA00023157"/>
    </source>
</evidence>
<dbReference type="InterPro" id="IPR043601">
    <property type="entry name" value="Rspo_Fu-CRD_dom"/>
</dbReference>
<dbReference type="CDD" id="cd00064">
    <property type="entry name" value="FU"/>
    <property type="match status" value="1"/>
</dbReference>
<comment type="subcellular location">
    <subcellularLocation>
        <location evidence="1">Secreted</location>
    </subcellularLocation>
</comment>
<evidence type="ECO:0000256" key="3">
    <source>
        <dbReference type="ARBA" id="ARBA00022729"/>
    </source>
</evidence>
<reference evidence="7 8" key="1">
    <citation type="submission" date="2019-01" db="EMBL/GenBank/DDBJ databases">
        <title>Draft Genome and Complete Hox-Cluster Characterization of the Sterlet Sturgeon (Acipenser ruthenus).</title>
        <authorList>
            <person name="Wei Q."/>
        </authorList>
    </citation>
    <scope>NUCLEOTIDE SEQUENCE [LARGE SCALE GENOMIC DNA]</scope>
    <source>
        <strain evidence="7">WHYD16114868_AA</strain>
        <tissue evidence="7">Blood</tissue>
    </source>
</reference>
<gene>
    <name evidence="7" type="ORF">EOD39_4109</name>
</gene>
<dbReference type="PANTHER" id="PTHR46987">
    <property type="entry name" value="NEUROHYPOPHYSIAL HORMONES, N-TERMINAL DOMAIN CONTAINING PROTEIN"/>
    <property type="match status" value="1"/>
</dbReference>
<keyword evidence="5" id="KW-0325">Glycoprotein</keyword>
<accession>A0A444UJR4</accession>
<protein>
    <submittedName>
        <fullName evidence="7">R-spondin-2</fullName>
    </submittedName>
</protein>
<dbReference type="EMBL" id="SCEB01214425">
    <property type="protein sequence ID" value="RXM35411.1"/>
    <property type="molecule type" value="Genomic_DNA"/>
</dbReference>
<dbReference type="InterPro" id="IPR006212">
    <property type="entry name" value="Furin_repeat"/>
</dbReference>
<feature type="domain" description="R-spondin Fu-CRD" evidence="6">
    <location>
        <begin position="3"/>
        <end position="48"/>
    </location>
</feature>
<evidence type="ECO:0000256" key="5">
    <source>
        <dbReference type="ARBA" id="ARBA00023180"/>
    </source>
</evidence>
<sequence>MAGCRIDNCDSCFSKDFCTKCKSGFYVHKGRCFDECPEGFSPSESMECVGQRKTLIKKKKKRKLLDRAQKQHSVVLATERTSQ</sequence>
<keyword evidence="8" id="KW-1185">Reference proteome</keyword>
<dbReference type="Pfam" id="PF15913">
    <property type="entry name" value="Furin-like_2"/>
    <property type="match status" value="1"/>
</dbReference>
<dbReference type="InterPro" id="IPR009030">
    <property type="entry name" value="Growth_fac_rcpt_cys_sf"/>
</dbReference>
<proteinExistence type="predicted"/>
<dbReference type="GO" id="GO:0005576">
    <property type="term" value="C:extracellular region"/>
    <property type="evidence" value="ECO:0007669"/>
    <property type="project" value="UniProtKB-SubCell"/>
</dbReference>
<dbReference type="Gene3D" id="2.10.220.10">
    <property type="entry name" value="Hormone Receptor, Insulin-like Growth Factor Receptor 1, Chain A, domain 2"/>
    <property type="match status" value="1"/>
</dbReference>
<dbReference type="PANTHER" id="PTHR46987:SF4">
    <property type="entry name" value="R-SPONDIN-2"/>
    <property type="match status" value="1"/>
</dbReference>
<organism evidence="7 8">
    <name type="scientific">Acipenser ruthenus</name>
    <name type="common">Sterlet sturgeon</name>
    <dbReference type="NCBI Taxonomy" id="7906"/>
    <lineage>
        <taxon>Eukaryota</taxon>
        <taxon>Metazoa</taxon>
        <taxon>Chordata</taxon>
        <taxon>Craniata</taxon>
        <taxon>Vertebrata</taxon>
        <taxon>Euteleostomi</taxon>
        <taxon>Actinopterygii</taxon>
        <taxon>Chondrostei</taxon>
        <taxon>Acipenseriformes</taxon>
        <taxon>Acipenseridae</taxon>
        <taxon>Acipenser</taxon>
    </lineage>
</organism>
<dbReference type="AlphaFoldDB" id="A0A444UJR4"/>
<evidence type="ECO:0000313" key="7">
    <source>
        <dbReference type="EMBL" id="RXM35411.1"/>
    </source>
</evidence>
<keyword evidence="4" id="KW-1015">Disulfide bond</keyword>
<keyword evidence="3" id="KW-0732">Signal</keyword>
<evidence type="ECO:0000256" key="2">
    <source>
        <dbReference type="ARBA" id="ARBA00022525"/>
    </source>
</evidence>
<evidence type="ECO:0000256" key="1">
    <source>
        <dbReference type="ARBA" id="ARBA00004613"/>
    </source>
</evidence>